<dbReference type="OrthoDB" id="9806585at2"/>
<protein>
    <submittedName>
        <fullName evidence="2">CoA-transferase III family protein</fullName>
    </submittedName>
</protein>
<comment type="caution">
    <text evidence="2">The sequence shown here is derived from an EMBL/GenBank/DDBJ whole genome shotgun (WGS) entry which is preliminary data.</text>
</comment>
<accession>A0A256FFG2</accession>
<dbReference type="InterPro" id="IPR044855">
    <property type="entry name" value="CoA-Trfase_III_dom3_sf"/>
</dbReference>
<dbReference type="GO" id="GO:0008410">
    <property type="term" value="F:CoA-transferase activity"/>
    <property type="evidence" value="ECO:0007669"/>
    <property type="project" value="TreeGrafter"/>
</dbReference>
<dbReference type="EMBL" id="NNRJ01000052">
    <property type="protein sequence ID" value="OYR13396.1"/>
    <property type="molecule type" value="Genomic_DNA"/>
</dbReference>
<organism evidence="2 3">
    <name type="scientific">Brucella thiophenivorans</name>
    <dbReference type="NCBI Taxonomy" id="571255"/>
    <lineage>
        <taxon>Bacteria</taxon>
        <taxon>Pseudomonadati</taxon>
        <taxon>Pseudomonadota</taxon>
        <taxon>Alphaproteobacteria</taxon>
        <taxon>Hyphomicrobiales</taxon>
        <taxon>Brucellaceae</taxon>
        <taxon>Brucella/Ochrobactrum group</taxon>
        <taxon>Brucella</taxon>
    </lineage>
</organism>
<dbReference type="Pfam" id="PF02515">
    <property type="entry name" value="CoA_transf_3"/>
    <property type="match status" value="1"/>
</dbReference>
<gene>
    <name evidence="2" type="ORF">CEV31_3367</name>
</gene>
<dbReference type="Gene3D" id="3.30.1540.10">
    <property type="entry name" value="formyl-coa transferase, domain 3"/>
    <property type="match status" value="1"/>
</dbReference>
<keyword evidence="3" id="KW-1185">Reference proteome</keyword>
<dbReference type="PANTHER" id="PTHR48207:SF3">
    <property type="entry name" value="SUCCINATE--HYDROXYMETHYLGLUTARATE COA-TRANSFERASE"/>
    <property type="match status" value="1"/>
</dbReference>
<dbReference type="Gene3D" id="3.40.50.10540">
    <property type="entry name" value="Crotonobetainyl-coa:carnitine coa-transferase, domain 1"/>
    <property type="match status" value="1"/>
</dbReference>
<proteinExistence type="predicted"/>
<dbReference type="PANTHER" id="PTHR48207">
    <property type="entry name" value="SUCCINATE--HYDROXYMETHYLGLUTARATE COA-TRANSFERASE"/>
    <property type="match status" value="1"/>
</dbReference>
<dbReference type="AlphaFoldDB" id="A0A256FFG2"/>
<evidence type="ECO:0000256" key="1">
    <source>
        <dbReference type="ARBA" id="ARBA00022679"/>
    </source>
</evidence>
<dbReference type="InterPro" id="IPR050483">
    <property type="entry name" value="CoA-transferase_III_domain"/>
</dbReference>
<evidence type="ECO:0000313" key="3">
    <source>
        <dbReference type="Proteomes" id="UP000215590"/>
    </source>
</evidence>
<dbReference type="SUPFAM" id="SSF89796">
    <property type="entry name" value="CoA-transferase family III (CaiB/BaiF)"/>
    <property type="match status" value="1"/>
</dbReference>
<reference evidence="2 3" key="1">
    <citation type="submission" date="2017-07" db="EMBL/GenBank/DDBJ databases">
        <title>Phylogenetic study on the rhizospheric bacterium Ochrobactrum sp. A44.</title>
        <authorList>
            <person name="Krzyzanowska D.M."/>
            <person name="Ossowicki A."/>
            <person name="Rajewska M."/>
            <person name="Maciag T."/>
            <person name="Kaczynski Z."/>
            <person name="Czerwicka M."/>
            <person name="Jafra S."/>
        </authorList>
    </citation>
    <scope>NUCLEOTIDE SEQUENCE [LARGE SCALE GENOMIC DNA]</scope>
    <source>
        <strain evidence="2 3">DSM 7216</strain>
    </source>
</reference>
<keyword evidence="1 2" id="KW-0808">Transferase</keyword>
<name>A0A256FFG2_9HYPH</name>
<dbReference type="InterPro" id="IPR023606">
    <property type="entry name" value="CoA-Trfase_III_dom_1_sf"/>
</dbReference>
<sequence>MKSNDLEGLLVVSVEQAVAAPYVSSRLAEAGARVIKIERPEGDFARGYDALVHGESAYFVWLNRGKESVCLDLREEQARTTLSNIITKADVFIQNLAPGAIDRLGFAPDKLRKENPQLITVSISGYGDEGPFQYLKAYDLLVQAESGLSSITGTPEGMTRVGVSVCDIAAGMTAYQAVLQALIARGKTGQGRHLSISLFHALADWMNVPYLQYTYGGKTLGRNGLTHPTIAPYGAYAGSDDKEVLFSIQNEREWHQFCAEVLNQAELAKDPRFDNNSNRVANRVSLNDIINAVFKTLTRDQLVERLKIANIAFGRVSTMEDLSEHPQNRYIEVETPTGPVRMLATGILTDGEDIQPGPVPALGQHTGSILAEFSKTCPA</sequence>
<dbReference type="InterPro" id="IPR003673">
    <property type="entry name" value="CoA-Trfase_fam_III"/>
</dbReference>
<dbReference type="RefSeq" id="WP_094508743.1">
    <property type="nucleotide sequence ID" value="NZ_JBHEEK010000007.1"/>
</dbReference>
<evidence type="ECO:0000313" key="2">
    <source>
        <dbReference type="EMBL" id="OYR13396.1"/>
    </source>
</evidence>
<dbReference type="Proteomes" id="UP000215590">
    <property type="component" value="Unassembled WGS sequence"/>
</dbReference>